<keyword evidence="1" id="KW-0812">Transmembrane</keyword>
<dbReference type="EMBL" id="CP022521">
    <property type="protein sequence ID" value="ASO18124.1"/>
    <property type="molecule type" value="Genomic_DNA"/>
</dbReference>
<evidence type="ECO:0000313" key="3">
    <source>
        <dbReference type="Proteomes" id="UP000204221"/>
    </source>
</evidence>
<dbReference type="AlphaFoldDB" id="A0A221VX92"/>
<keyword evidence="1" id="KW-0472">Membrane</keyword>
<sequence>MGQPGRPARPRTVDLAFYLYLANATIGVLSALVLLITMNALIDEQAAAAGVNAEALGEVVRGAIIITVVITLLVAALNLLFVFMMRNGRNWARILLTVLSALGLLSSLNSLGDATANPLTLILTIVGIALPLAAVFLMFRPESNRYFQQS</sequence>
<feature type="transmembrane region" description="Helical" evidence="1">
    <location>
        <begin position="62"/>
        <end position="82"/>
    </location>
</feature>
<feature type="transmembrane region" description="Helical" evidence="1">
    <location>
        <begin position="94"/>
        <end position="112"/>
    </location>
</feature>
<keyword evidence="3" id="KW-1185">Reference proteome</keyword>
<organism evidence="2 3">
    <name type="scientific">Actinoalloteichus hoggarensis</name>
    <dbReference type="NCBI Taxonomy" id="1470176"/>
    <lineage>
        <taxon>Bacteria</taxon>
        <taxon>Bacillati</taxon>
        <taxon>Actinomycetota</taxon>
        <taxon>Actinomycetes</taxon>
        <taxon>Pseudonocardiales</taxon>
        <taxon>Pseudonocardiaceae</taxon>
        <taxon>Actinoalloteichus</taxon>
    </lineage>
</organism>
<keyword evidence="1" id="KW-1133">Transmembrane helix</keyword>
<accession>A0A221VX92</accession>
<name>A0A221VX92_9PSEU</name>
<gene>
    <name evidence="2" type="ORF">AHOG_02300</name>
</gene>
<evidence type="ECO:0000313" key="2">
    <source>
        <dbReference type="EMBL" id="ASO18124.1"/>
    </source>
</evidence>
<feature type="transmembrane region" description="Helical" evidence="1">
    <location>
        <begin position="15"/>
        <end position="42"/>
    </location>
</feature>
<proteinExistence type="predicted"/>
<protein>
    <submittedName>
        <fullName evidence="2">Uncharacterized protein</fullName>
    </submittedName>
</protein>
<dbReference type="Proteomes" id="UP000204221">
    <property type="component" value="Chromosome"/>
</dbReference>
<reference evidence="2 3" key="1">
    <citation type="submission" date="2017-07" db="EMBL/GenBank/DDBJ databases">
        <title>Complete genome sequence of Actinoalloteichus hoggarensis DSM 45943, type strain of Actinoalloteichus hoggarensis.</title>
        <authorList>
            <person name="Ruckert C."/>
            <person name="Nouioui I."/>
            <person name="Willmese J."/>
            <person name="van Wezel G."/>
            <person name="Klenk H.-P."/>
            <person name="Kalinowski J."/>
            <person name="Zotchev S.B."/>
        </authorList>
    </citation>
    <scope>NUCLEOTIDE SEQUENCE [LARGE SCALE GENOMIC DNA]</scope>
    <source>
        <strain evidence="2 3">DSM 45943</strain>
    </source>
</reference>
<feature type="transmembrane region" description="Helical" evidence="1">
    <location>
        <begin position="118"/>
        <end position="139"/>
    </location>
</feature>
<evidence type="ECO:0000256" key="1">
    <source>
        <dbReference type="SAM" id="Phobius"/>
    </source>
</evidence>
<dbReference type="KEGG" id="ahg:AHOG_02300"/>